<evidence type="ECO:0000256" key="2">
    <source>
        <dbReference type="SAM" id="Coils"/>
    </source>
</evidence>
<dbReference type="OrthoDB" id="1684633at2"/>
<dbReference type="STRING" id="357809.Cphy_0269"/>
<organism evidence="4 5">
    <name type="scientific">Lachnoclostridium phytofermentans (strain ATCC 700394 / DSM 18823 / ISDg)</name>
    <name type="common">Clostridium phytofermentans</name>
    <dbReference type="NCBI Taxonomy" id="357809"/>
    <lineage>
        <taxon>Bacteria</taxon>
        <taxon>Bacillati</taxon>
        <taxon>Bacillota</taxon>
        <taxon>Clostridia</taxon>
        <taxon>Lachnospirales</taxon>
        <taxon>Lachnospiraceae</taxon>
    </lineage>
</organism>
<dbReference type="InterPro" id="IPR001789">
    <property type="entry name" value="Sig_transdc_resp-reg_receiver"/>
</dbReference>
<proteinExistence type="predicted"/>
<dbReference type="RefSeq" id="WP_012198299.1">
    <property type="nucleotide sequence ID" value="NC_010001.1"/>
</dbReference>
<accession>A9KS25</accession>
<dbReference type="EMBL" id="CP000885">
    <property type="protein sequence ID" value="ABX40656.1"/>
    <property type="molecule type" value="Genomic_DNA"/>
</dbReference>
<dbReference type="HOGENOM" id="CLU_1198098_0_0_9"/>
<dbReference type="GO" id="GO:0000160">
    <property type="term" value="P:phosphorelay signal transduction system"/>
    <property type="evidence" value="ECO:0007669"/>
    <property type="project" value="InterPro"/>
</dbReference>
<dbReference type="PROSITE" id="PS50110">
    <property type="entry name" value="RESPONSE_REGULATORY"/>
    <property type="match status" value="1"/>
</dbReference>
<keyword evidence="1" id="KW-0597">Phosphoprotein</keyword>
<protein>
    <recommendedName>
        <fullName evidence="3">Response regulatory domain-containing protein</fullName>
    </recommendedName>
</protein>
<dbReference type="Proteomes" id="UP000000370">
    <property type="component" value="Chromosome"/>
</dbReference>
<evidence type="ECO:0000256" key="1">
    <source>
        <dbReference type="PROSITE-ProRule" id="PRU00169"/>
    </source>
</evidence>
<dbReference type="KEGG" id="cpy:Cphy_0269"/>
<reference evidence="5" key="1">
    <citation type="submission" date="2007-11" db="EMBL/GenBank/DDBJ databases">
        <title>Complete genome sequence of Clostridium phytofermentans ISDg.</title>
        <authorList>
            <person name="Leschine S.B."/>
            <person name="Warnick T.A."/>
            <person name="Blanchard J.L."/>
            <person name="Schnell D.J."/>
            <person name="Petit E.L."/>
            <person name="LaTouf W.G."/>
            <person name="Copeland A."/>
            <person name="Lucas S."/>
            <person name="Lapidus A."/>
            <person name="Barry K."/>
            <person name="Glavina del Rio T."/>
            <person name="Dalin E."/>
            <person name="Tice H."/>
            <person name="Pitluck S."/>
            <person name="Kiss H."/>
            <person name="Brettin T."/>
            <person name="Bruce D."/>
            <person name="Detter J.C."/>
            <person name="Han C."/>
            <person name="Kuske C."/>
            <person name="Schmutz J."/>
            <person name="Larimer F."/>
            <person name="Land M."/>
            <person name="Hauser L."/>
            <person name="Kyrpides N."/>
            <person name="Kim E.A."/>
            <person name="Richardson P."/>
        </authorList>
    </citation>
    <scope>NUCLEOTIDE SEQUENCE [LARGE SCALE GENOMIC DNA]</scope>
    <source>
        <strain evidence="5">ATCC 700394 / DSM 18823 / ISDg</strain>
    </source>
</reference>
<feature type="modified residue" description="4-aspartylphosphate" evidence="1">
    <location>
        <position position="64"/>
    </location>
</feature>
<keyword evidence="2" id="KW-0175">Coiled coil</keyword>
<evidence type="ECO:0000259" key="3">
    <source>
        <dbReference type="PROSITE" id="PS50110"/>
    </source>
</evidence>
<gene>
    <name evidence="4" type="ordered locus">Cphy_0269</name>
</gene>
<evidence type="ECO:0000313" key="4">
    <source>
        <dbReference type="EMBL" id="ABX40656.1"/>
    </source>
</evidence>
<keyword evidence="5" id="KW-1185">Reference proteome</keyword>
<feature type="coiled-coil region" evidence="2">
    <location>
        <begin position="167"/>
        <end position="226"/>
    </location>
</feature>
<name>A9KS25_LACP7</name>
<sequence>MSINILIIDDDKKAVERLINSLRRADTNNIIGECVVDDSVIYEDNIEKYNPMKFGVRFDVLLVDYQLNSQFTGALVAAWIMLQLKIPKLTLTSGIYAGPREGFEGFILKDELLDNPQMIIKKLVSVIDNFNSKKWFEEQHQALVSEYQVQLENKTLLQTNFADDKNLLLLEKILDKFEKVLDEEQEKEIKARMNICSQKESYNEIYESQNKKIDELDQTLEDLFTELSQYE</sequence>
<dbReference type="AlphaFoldDB" id="A9KS25"/>
<evidence type="ECO:0000313" key="5">
    <source>
        <dbReference type="Proteomes" id="UP000000370"/>
    </source>
</evidence>
<feature type="domain" description="Response regulatory" evidence="3">
    <location>
        <begin position="4"/>
        <end position="124"/>
    </location>
</feature>